<feature type="domain" description="Treble clef zinc finger" evidence="1">
    <location>
        <begin position="92"/>
        <end position="146"/>
    </location>
</feature>
<evidence type="ECO:0000313" key="2">
    <source>
        <dbReference type="EMBL" id="QNM00655.1"/>
    </source>
</evidence>
<dbReference type="Proteomes" id="UP000515819">
    <property type="component" value="Chromosome"/>
</dbReference>
<feature type="domain" description="Treble clef zinc finger" evidence="1">
    <location>
        <begin position="304"/>
        <end position="358"/>
    </location>
</feature>
<sequence>MGTVKLTFREWCEKYQKDIYIKQWDMEMNGGYTPDSLSYGSTKKIHWKCEKGHRWVVSVNNRTSVKDSNCPYCSGKKLLKGENDLQTLYPDIAKEWDWKLNGNKPSDYFGNSNYKVHWVCAKGHKYEAKINDRTKSKGTGCPYCAGNKVLVGFNDLQTLFPELEKEWDYEKNNRDIETISAHSGYKAWWICANNHSYLAKVNDRTKSKGTGCPYCANRKVLIGYNDLFTTEPQLKAEWNYDRNLEYSPTKLTAGSSKKVWWKCKYGHEWQANIYSRASGCSCPFCAGEKTIIGENDLQTVYPEIAREWNYDKNELIKPFEIMPNSGKKYWWKCKRGHEWMATPNNRVSLHTGCPVCSQELHTSFPEQAILYYISKYEDVINRYVIEKNEVDIYLPDYHIGIEYDGIFYHSSLEAKERELRKDEYLHKADIVLIRVKETEQDIQDQKNIIYRNLKRKDIGLENVIYKIFAKISKINGKKYEPDIDIHRDKQEIWAKYINLAKSNSLLRKYPDLAREWGYEKNNMILPEQVSVGSHKKVWWKCKQGHEWEAEIKSRVNGEGCPYCANKKVLEGYNDLQTFFPELAKEWDYNKNKKIPSQYTRFSNKKVWWRCKQGHEWEAVISKRTLGRGCPYCSNRRILKGYNDLQTKFPLVAERWDSQKNGIEANQVFPFSNKKAWWKCSCGCEWEAVINYMSRKNICPRCGKTN</sequence>
<dbReference type="Gene3D" id="3.40.960.10">
    <property type="entry name" value="VSR Endonuclease"/>
    <property type="match status" value="1"/>
</dbReference>
<feature type="domain" description="Treble clef zinc finger" evidence="1">
    <location>
        <begin position="21"/>
        <end position="76"/>
    </location>
</feature>
<dbReference type="KEGG" id="wcp:H9Q76_05065"/>
<evidence type="ECO:0000259" key="1">
    <source>
        <dbReference type="Pfam" id="PF14311"/>
    </source>
</evidence>
<accession>A0A7G9FQ23</accession>
<dbReference type="InterPro" id="IPR025487">
    <property type="entry name" value="DUF4379"/>
</dbReference>
<organism evidence="2 3">
    <name type="scientific">Wujia chipingensis</name>
    <dbReference type="NCBI Taxonomy" id="2763670"/>
    <lineage>
        <taxon>Bacteria</taxon>
        <taxon>Bacillati</taxon>
        <taxon>Bacillota</taxon>
        <taxon>Clostridia</taxon>
        <taxon>Lachnospirales</taxon>
        <taxon>Lachnospiraceae</taxon>
        <taxon>Wujia</taxon>
    </lineage>
</organism>
<dbReference type="PANTHER" id="PTHR37317:SF1">
    <property type="entry name" value="ZINC-RIBBON DOMAIN-CONTAINING PROTEIN-RELATED"/>
    <property type="match status" value="1"/>
</dbReference>
<feature type="domain" description="Treble clef zinc finger" evidence="1">
    <location>
        <begin position="165"/>
        <end position="218"/>
    </location>
</feature>
<dbReference type="PANTHER" id="PTHR37317">
    <property type="entry name" value="BLR8090 PROTEIN"/>
    <property type="match status" value="1"/>
</dbReference>
<reference evidence="2 3" key="1">
    <citation type="submission" date="2020-08" db="EMBL/GenBank/DDBJ databases">
        <authorList>
            <person name="Liu C."/>
            <person name="Sun Q."/>
        </authorList>
    </citation>
    <scope>NUCLEOTIDE SEQUENCE [LARGE SCALE GENOMIC DNA]</scope>
    <source>
        <strain evidence="2 3">NSJ-4</strain>
    </source>
</reference>
<dbReference type="RefSeq" id="WP_249321779.1">
    <property type="nucleotide sequence ID" value="NZ_CP060632.1"/>
</dbReference>
<dbReference type="EMBL" id="CP060632">
    <property type="protein sequence ID" value="QNM00655.1"/>
    <property type="molecule type" value="Genomic_DNA"/>
</dbReference>
<name>A0A7G9FQ23_9FIRM</name>
<keyword evidence="3" id="KW-1185">Reference proteome</keyword>
<dbReference type="Pfam" id="PF14311">
    <property type="entry name" value="DUF4379"/>
    <property type="match status" value="8"/>
</dbReference>
<feature type="domain" description="Treble clef zinc finger" evidence="1">
    <location>
        <begin position="512"/>
        <end position="566"/>
    </location>
</feature>
<feature type="domain" description="Treble clef zinc finger" evidence="1">
    <location>
        <begin position="582"/>
        <end position="635"/>
    </location>
</feature>
<feature type="domain" description="Treble clef zinc finger" evidence="1">
    <location>
        <begin position="652"/>
        <end position="702"/>
    </location>
</feature>
<feature type="domain" description="Treble clef zinc finger" evidence="1">
    <location>
        <begin position="236"/>
        <end position="287"/>
    </location>
</feature>
<evidence type="ECO:0000313" key="3">
    <source>
        <dbReference type="Proteomes" id="UP000515819"/>
    </source>
</evidence>
<gene>
    <name evidence="2" type="ORF">H9Q76_05065</name>
</gene>
<protein>
    <recommendedName>
        <fullName evidence="1">Treble clef zinc finger domain-containing protein</fullName>
    </recommendedName>
</protein>
<proteinExistence type="predicted"/>
<dbReference type="AlphaFoldDB" id="A0A7G9FQ23"/>